<keyword evidence="2" id="KW-1185">Reference proteome</keyword>
<dbReference type="RefSeq" id="WP_187711643.1">
    <property type="nucleotide sequence ID" value="NZ_CP060820.1"/>
</dbReference>
<dbReference type="AlphaFoldDB" id="A0A7H0FVY4"/>
<gene>
    <name evidence="1" type="ORF">H8B22_11985</name>
</gene>
<reference evidence="1 2" key="1">
    <citation type="submission" date="2020-08" db="EMBL/GenBank/DDBJ databases">
        <title>Lysobacter sp. II4 sp. nov., isolated from soil.</title>
        <authorList>
            <person name="Woo C.Y."/>
            <person name="Kim J."/>
        </authorList>
    </citation>
    <scope>NUCLEOTIDE SEQUENCE [LARGE SCALE GENOMIC DNA]</scope>
    <source>
        <strain evidence="1 2">II4</strain>
    </source>
</reference>
<dbReference type="Proteomes" id="UP000516018">
    <property type="component" value="Chromosome"/>
</dbReference>
<evidence type="ECO:0000313" key="2">
    <source>
        <dbReference type="Proteomes" id="UP000516018"/>
    </source>
</evidence>
<evidence type="ECO:0000313" key="1">
    <source>
        <dbReference type="EMBL" id="QNP40200.1"/>
    </source>
</evidence>
<dbReference type="KEGG" id="lsx:H8B22_11985"/>
<proteinExistence type="predicted"/>
<organism evidence="1 2">
    <name type="scientific">Agrilutibacter terrestris</name>
    <dbReference type="NCBI Taxonomy" id="2865112"/>
    <lineage>
        <taxon>Bacteria</taxon>
        <taxon>Pseudomonadati</taxon>
        <taxon>Pseudomonadota</taxon>
        <taxon>Gammaproteobacteria</taxon>
        <taxon>Lysobacterales</taxon>
        <taxon>Lysobacteraceae</taxon>
        <taxon>Agrilutibacter</taxon>
    </lineage>
</organism>
<protein>
    <submittedName>
        <fullName evidence="1">Uncharacterized protein</fullName>
    </submittedName>
</protein>
<dbReference type="EMBL" id="CP060820">
    <property type="protein sequence ID" value="QNP40200.1"/>
    <property type="molecule type" value="Genomic_DNA"/>
</dbReference>
<accession>A0A7H0FVY4</accession>
<sequence length="63" mass="6957">MRGVPEATENWGAVMYEYERRSDGGHDMAELEDCSPEPTVKDRGDFTEATCEEIEPPAAPPNA</sequence>
<name>A0A7H0FVY4_9GAMM</name>